<sequence>MNDIKQSASLRLENVSFEYQENRVLENINLQVYPGEHLGLLGANGAGKSTLLKLISRELKPSSGTMFWFGKSSDQWQPLALSQRLAVLPQSSSLSFAFSVSEVVEMGLLSSSLGYRRQQAICEHRMRAMDIWRYKDSPYTRLSGGEKQRVHYARVSAQLAQSEDQAKLLLLDEPTSALDLNHQQALMLDAQQQVSRGCCVVSVLHDLNLASRYCSRLVLLSRGEIIANGSPDQVLTPENIAQVFDYKAQVIRSDSANFPVVI</sequence>
<dbReference type="PANTHER" id="PTHR42794">
    <property type="entry name" value="HEMIN IMPORT ATP-BINDING PROTEIN HMUV"/>
    <property type="match status" value="1"/>
</dbReference>
<accession>A0A420EL76</accession>
<organism evidence="8 9">
    <name type="scientific">Alginatibacterium sediminis</name>
    <dbReference type="NCBI Taxonomy" id="2164068"/>
    <lineage>
        <taxon>Bacteria</taxon>
        <taxon>Pseudomonadati</taxon>
        <taxon>Pseudomonadota</taxon>
        <taxon>Gammaproteobacteria</taxon>
        <taxon>Alteromonadales</taxon>
        <taxon>Alteromonadaceae</taxon>
        <taxon>Alginatibacterium</taxon>
    </lineage>
</organism>
<evidence type="ECO:0000256" key="2">
    <source>
        <dbReference type="ARBA" id="ARBA00022448"/>
    </source>
</evidence>
<dbReference type="PANTHER" id="PTHR42794:SF1">
    <property type="entry name" value="HEMIN IMPORT ATP-BINDING PROTEIN HMUV"/>
    <property type="match status" value="1"/>
</dbReference>
<feature type="domain" description="ABC transporter" evidence="7">
    <location>
        <begin position="10"/>
        <end position="247"/>
    </location>
</feature>
<name>A0A420EL76_9ALTE</name>
<dbReference type="InterPro" id="IPR027417">
    <property type="entry name" value="P-loop_NTPase"/>
</dbReference>
<proteinExistence type="inferred from homology"/>
<dbReference type="Pfam" id="PF00005">
    <property type="entry name" value="ABC_tran"/>
    <property type="match status" value="1"/>
</dbReference>
<dbReference type="PROSITE" id="PS50893">
    <property type="entry name" value="ABC_TRANSPORTER_2"/>
    <property type="match status" value="1"/>
</dbReference>
<evidence type="ECO:0000256" key="5">
    <source>
        <dbReference type="ARBA" id="ARBA00022967"/>
    </source>
</evidence>
<evidence type="ECO:0000256" key="3">
    <source>
        <dbReference type="ARBA" id="ARBA00022741"/>
    </source>
</evidence>
<dbReference type="InterPro" id="IPR003439">
    <property type="entry name" value="ABC_transporter-like_ATP-bd"/>
</dbReference>
<keyword evidence="4 8" id="KW-0067">ATP-binding</keyword>
<evidence type="ECO:0000259" key="7">
    <source>
        <dbReference type="PROSITE" id="PS50893"/>
    </source>
</evidence>
<reference evidence="8 9" key="1">
    <citation type="submission" date="2018-09" db="EMBL/GenBank/DDBJ databases">
        <authorList>
            <person name="Wang Z."/>
        </authorList>
    </citation>
    <scope>NUCLEOTIDE SEQUENCE [LARGE SCALE GENOMIC DNA]</scope>
    <source>
        <strain evidence="8 9">ALS 81</strain>
    </source>
</reference>
<evidence type="ECO:0000256" key="4">
    <source>
        <dbReference type="ARBA" id="ARBA00022840"/>
    </source>
</evidence>
<dbReference type="SUPFAM" id="SSF52540">
    <property type="entry name" value="P-loop containing nucleoside triphosphate hydrolases"/>
    <property type="match status" value="1"/>
</dbReference>
<evidence type="ECO:0000256" key="6">
    <source>
        <dbReference type="ARBA" id="ARBA00037066"/>
    </source>
</evidence>
<dbReference type="FunFam" id="3.40.50.300:FF:000134">
    <property type="entry name" value="Iron-enterobactin ABC transporter ATP-binding protein"/>
    <property type="match status" value="1"/>
</dbReference>
<dbReference type="EMBL" id="RAQO01000002">
    <property type="protein sequence ID" value="RKF21455.1"/>
    <property type="molecule type" value="Genomic_DNA"/>
</dbReference>
<evidence type="ECO:0000313" key="8">
    <source>
        <dbReference type="EMBL" id="RKF21455.1"/>
    </source>
</evidence>
<evidence type="ECO:0000313" key="9">
    <source>
        <dbReference type="Proteomes" id="UP000286482"/>
    </source>
</evidence>
<dbReference type="InterPro" id="IPR003593">
    <property type="entry name" value="AAA+_ATPase"/>
</dbReference>
<gene>
    <name evidence="8" type="ORF">DBZ36_02055</name>
</gene>
<keyword evidence="3" id="KW-0547">Nucleotide-binding</keyword>
<comment type="caution">
    <text evidence="8">The sequence shown here is derived from an EMBL/GenBank/DDBJ whole genome shotgun (WGS) entry which is preliminary data.</text>
</comment>
<dbReference type="GO" id="GO:0005524">
    <property type="term" value="F:ATP binding"/>
    <property type="evidence" value="ECO:0007669"/>
    <property type="project" value="UniProtKB-KW"/>
</dbReference>
<dbReference type="RefSeq" id="WP_120353258.1">
    <property type="nucleotide sequence ID" value="NZ_RAQO01000002.1"/>
</dbReference>
<dbReference type="CDD" id="cd03214">
    <property type="entry name" value="ABC_Iron-Siderophores_B12_Hemin"/>
    <property type="match status" value="1"/>
</dbReference>
<dbReference type="OrthoDB" id="5292475at2"/>
<keyword evidence="2" id="KW-0813">Transport</keyword>
<comment type="similarity">
    <text evidence="1">Belongs to the ABC transporter superfamily.</text>
</comment>
<comment type="function">
    <text evidence="6">Part of the ABC transporter complex HmuTUV involved in hemin import. Responsible for energy coupling to the transport system.</text>
</comment>
<keyword evidence="5" id="KW-1278">Translocase</keyword>
<evidence type="ECO:0000256" key="1">
    <source>
        <dbReference type="ARBA" id="ARBA00005417"/>
    </source>
</evidence>
<dbReference type="SMART" id="SM00382">
    <property type="entry name" value="AAA"/>
    <property type="match status" value="1"/>
</dbReference>
<dbReference type="AlphaFoldDB" id="A0A420EL76"/>
<dbReference type="Gene3D" id="3.40.50.300">
    <property type="entry name" value="P-loop containing nucleotide triphosphate hydrolases"/>
    <property type="match status" value="1"/>
</dbReference>
<keyword evidence="9" id="KW-1185">Reference proteome</keyword>
<protein>
    <submittedName>
        <fullName evidence="8">Heme ABC transporter ATP-binding protein</fullName>
    </submittedName>
</protein>
<dbReference type="GO" id="GO:0016887">
    <property type="term" value="F:ATP hydrolysis activity"/>
    <property type="evidence" value="ECO:0007669"/>
    <property type="project" value="InterPro"/>
</dbReference>
<dbReference type="Proteomes" id="UP000286482">
    <property type="component" value="Unassembled WGS sequence"/>
</dbReference>
<dbReference type="NCBIfam" id="NF010068">
    <property type="entry name" value="PRK13548.1"/>
    <property type="match status" value="1"/>
</dbReference>